<dbReference type="eggNOG" id="COG0520">
    <property type="taxonomic scope" value="Bacteria"/>
</dbReference>
<dbReference type="PANTHER" id="PTHR43586:SF15">
    <property type="entry name" value="BLR3095 PROTEIN"/>
    <property type="match status" value="1"/>
</dbReference>
<dbReference type="STRING" id="1280952.HJA_14649"/>
<dbReference type="PATRIC" id="fig|1280952.3.peg.2930"/>
<protein>
    <submittedName>
        <fullName evidence="3">Class V aminotransferase</fullName>
    </submittedName>
</protein>
<dbReference type="Proteomes" id="UP000024816">
    <property type="component" value="Unassembled WGS sequence"/>
</dbReference>
<keyword evidence="3" id="KW-0808">Transferase</keyword>
<keyword evidence="3" id="KW-0032">Aminotransferase</keyword>
<dbReference type="InterPro" id="IPR015421">
    <property type="entry name" value="PyrdxlP-dep_Trfase_major"/>
</dbReference>
<feature type="domain" description="Aminotransferase class V" evidence="2">
    <location>
        <begin position="54"/>
        <end position="356"/>
    </location>
</feature>
<dbReference type="RefSeq" id="WP_035583606.1">
    <property type="nucleotide sequence ID" value="NZ_ARYJ01000011.1"/>
</dbReference>
<evidence type="ECO:0000313" key="3">
    <source>
        <dbReference type="EMBL" id="KCZ86849.1"/>
    </source>
</evidence>
<evidence type="ECO:0000259" key="2">
    <source>
        <dbReference type="Pfam" id="PF00266"/>
    </source>
</evidence>
<evidence type="ECO:0000313" key="4">
    <source>
        <dbReference type="Proteomes" id="UP000024816"/>
    </source>
</evidence>
<evidence type="ECO:0000256" key="1">
    <source>
        <dbReference type="ARBA" id="ARBA00022898"/>
    </source>
</evidence>
<sequence>MTQIPNQRHLFDIPEGVAYFNTATMGPMTKASVEAGQKGLARKLHPWTIPDTEFFADTERLRPLLADLIGSDTDGIAFSPSVSYSLATAARNLPLSKDQEILLLEDQFPSNVYTWRQLAKETGATIRTVGVSGGAHGNETLSDALLGAIGPQTGLVACANVRWTDGAILDLAAIGKRCREVGAALVLDLTQSCGALAFDVKDVQPDFVAVAAYKWLLAPYATGFLYVAPQHRNGTPLEQNWITREGSTNFARLIDYTDNYGPGAQRFDMGERSNFALLPAFESAIRTILDWGVGNIQETLGARNAALAEQLAGIGLECPPAAERGAHYLCPRLPDSVPADLTARLKEDGIFVSRRGDRLRITQHLFTSDGDVEHFIARLGHHLAG</sequence>
<reference evidence="3 4" key="1">
    <citation type="journal article" date="2014" name="Antonie Van Leeuwenhoek">
        <title>Hyphomonas beringensis sp. nov. and Hyphomonas chukchiensis sp. nov., isolated from surface seawater of the Bering Sea and Chukchi Sea.</title>
        <authorList>
            <person name="Li C."/>
            <person name="Lai Q."/>
            <person name="Li G."/>
            <person name="Dong C."/>
            <person name="Wang J."/>
            <person name="Liao Y."/>
            <person name="Shao Z."/>
        </authorList>
    </citation>
    <scope>NUCLEOTIDE SEQUENCE [LARGE SCALE GENOMIC DNA]</scope>
    <source>
        <strain evidence="3 4">VP2</strain>
    </source>
</reference>
<organism evidence="3 4">
    <name type="scientific">Hyphomonas jannaschiana VP2</name>
    <dbReference type="NCBI Taxonomy" id="1280952"/>
    <lineage>
        <taxon>Bacteria</taxon>
        <taxon>Pseudomonadati</taxon>
        <taxon>Pseudomonadota</taxon>
        <taxon>Alphaproteobacteria</taxon>
        <taxon>Hyphomonadales</taxon>
        <taxon>Hyphomonadaceae</taxon>
        <taxon>Hyphomonas</taxon>
    </lineage>
</organism>
<accession>A0A059F8C5</accession>
<gene>
    <name evidence="3" type="ORF">HJA_14649</name>
</gene>
<dbReference type="Gene3D" id="3.40.640.10">
    <property type="entry name" value="Type I PLP-dependent aspartate aminotransferase-like (Major domain)"/>
    <property type="match status" value="1"/>
</dbReference>
<dbReference type="OrthoDB" id="9804366at2"/>
<dbReference type="Pfam" id="PF00266">
    <property type="entry name" value="Aminotran_5"/>
    <property type="match status" value="1"/>
</dbReference>
<dbReference type="Gene3D" id="3.90.1150.10">
    <property type="entry name" value="Aspartate Aminotransferase, domain 1"/>
    <property type="match status" value="1"/>
</dbReference>
<dbReference type="InterPro" id="IPR015424">
    <property type="entry name" value="PyrdxlP-dep_Trfase"/>
</dbReference>
<dbReference type="EMBL" id="ARYJ01000011">
    <property type="protein sequence ID" value="KCZ86849.1"/>
    <property type="molecule type" value="Genomic_DNA"/>
</dbReference>
<name>A0A059F8C5_9PROT</name>
<dbReference type="AlphaFoldDB" id="A0A059F8C5"/>
<keyword evidence="4" id="KW-1185">Reference proteome</keyword>
<dbReference type="GO" id="GO:0008483">
    <property type="term" value="F:transaminase activity"/>
    <property type="evidence" value="ECO:0007669"/>
    <property type="project" value="UniProtKB-KW"/>
</dbReference>
<keyword evidence="1" id="KW-0663">Pyridoxal phosphate</keyword>
<dbReference type="InterPro" id="IPR015422">
    <property type="entry name" value="PyrdxlP-dep_Trfase_small"/>
</dbReference>
<dbReference type="PANTHER" id="PTHR43586">
    <property type="entry name" value="CYSTEINE DESULFURASE"/>
    <property type="match status" value="1"/>
</dbReference>
<dbReference type="SUPFAM" id="SSF53383">
    <property type="entry name" value="PLP-dependent transferases"/>
    <property type="match status" value="1"/>
</dbReference>
<dbReference type="InterPro" id="IPR000192">
    <property type="entry name" value="Aminotrans_V_dom"/>
</dbReference>
<comment type="caution">
    <text evidence="3">The sequence shown here is derived from an EMBL/GenBank/DDBJ whole genome shotgun (WGS) entry which is preliminary data.</text>
</comment>
<proteinExistence type="predicted"/>